<dbReference type="Pfam" id="PF24681">
    <property type="entry name" value="Kelch_KLHDC2_KLHL20_DRC7"/>
    <property type="match status" value="2"/>
</dbReference>
<dbReference type="PANTHER" id="PTHR46093">
    <property type="entry name" value="ACYL-COA-BINDING DOMAIN-CONTAINING PROTEIN 5"/>
    <property type="match status" value="1"/>
</dbReference>
<evidence type="ECO:0000256" key="3">
    <source>
        <dbReference type="SAM" id="Phobius"/>
    </source>
</evidence>
<feature type="transmembrane region" description="Helical" evidence="3">
    <location>
        <begin position="1053"/>
        <end position="1078"/>
    </location>
</feature>
<evidence type="ECO:0000256" key="2">
    <source>
        <dbReference type="ARBA" id="ARBA00022737"/>
    </source>
</evidence>
<keyword evidence="3" id="KW-0472">Membrane</keyword>
<reference evidence="6 7" key="1">
    <citation type="submission" date="2016-11" db="EMBL/GenBank/DDBJ databases">
        <title>The macronuclear genome of Stentor coeruleus: a giant cell with tiny introns.</title>
        <authorList>
            <person name="Slabodnick M."/>
            <person name="Ruby J.G."/>
            <person name="Reiff S.B."/>
            <person name="Swart E.C."/>
            <person name="Gosai S."/>
            <person name="Prabakaran S."/>
            <person name="Witkowska E."/>
            <person name="Larue G.E."/>
            <person name="Fisher S."/>
            <person name="Freeman R.M."/>
            <person name="Gunawardena J."/>
            <person name="Chu W."/>
            <person name="Stover N.A."/>
            <person name="Gregory B.D."/>
            <person name="Nowacki M."/>
            <person name="Derisi J."/>
            <person name="Roy S.W."/>
            <person name="Marshall W.F."/>
            <person name="Sood P."/>
        </authorList>
    </citation>
    <scope>NUCLEOTIDE SEQUENCE [LARGE SCALE GENOMIC DNA]</scope>
    <source>
        <strain evidence="6">WM001</strain>
    </source>
</reference>
<dbReference type="SMART" id="SM01411">
    <property type="entry name" value="Ephrin_rec_like"/>
    <property type="match status" value="2"/>
</dbReference>
<dbReference type="AlphaFoldDB" id="A0A1R2D208"/>
<protein>
    <recommendedName>
        <fullName evidence="5">Tyrosine-protein kinase ephrin type A/B receptor-like domain-containing protein</fullName>
    </recommendedName>
</protein>
<dbReference type="InterPro" id="IPR015915">
    <property type="entry name" value="Kelch-typ_b-propeller"/>
</dbReference>
<gene>
    <name evidence="6" type="ORF">SteCoe_1471</name>
</gene>
<keyword evidence="2" id="KW-0677">Repeat</keyword>
<evidence type="ECO:0000256" key="4">
    <source>
        <dbReference type="SAM" id="SignalP"/>
    </source>
</evidence>
<dbReference type="Pfam" id="PF07699">
    <property type="entry name" value="Ephrin_rec_like"/>
    <property type="match status" value="1"/>
</dbReference>
<dbReference type="Gene3D" id="2.10.50.10">
    <property type="entry name" value="Tumor Necrosis Factor Receptor, subunit A, domain 2"/>
    <property type="match status" value="1"/>
</dbReference>
<feature type="domain" description="Tyrosine-protein kinase ephrin type A/B receptor-like" evidence="5">
    <location>
        <begin position="667"/>
        <end position="706"/>
    </location>
</feature>
<feature type="transmembrane region" description="Helical" evidence="3">
    <location>
        <begin position="768"/>
        <end position="786"/>
    </location>
</feature>
<dbReference type="SUPFAM" id="SSF117281">
    <property type="entry name" value="Kelch motif"/>
    <property type="match status" value="2"/>
</dbReference>
<comment type="caution">
    <text evidence="6">The sequence shown here is derived from an EMBL/GenBank/DDBJ whole genome shotgun (WGS) entry which is preliminary data.</text>
</comment>
<feature type="signal peptide" evidence="4">
    <location>
        <begin position="1"/>
        <end position="17"/>
    </location>
</feature>
<feature type="transmembrane region" description="Helical" evidence="3">
    <location>
        <begin position="816"/>
        <end position="835"/>
    </location>
</feature>
<keyword evidence="7" id="KW-1185">Reference proteome</keyword>
<dbReference type="Proteomes" id="UP000187209">
    <property type="component" value="Unassembled WGS sequence"/>
</dbReference>
<name>A0A1R2D208_9CILI</name>
<dbReference type="PANTHER" id="PTHR46093:SF18">
    <property type="entry name" value="FIBRONECTIN TYPE-III DOMAIN-CONTAINING PROTEIN"/>
    <property type="match status" value="1"/>
</dbReference>
<proteinExistence type="predicted"/>
<evidence type="ECO:0000313" key="7">
    <source>
        <dbReference type="Proteomes" id="UP000187209"/>
    </source>
</evidence>
<evidence type="ECO:0000259" key="5">
    <source>
        <dbReference type="Pfam" id="PF07699"/>
    </source>
</evidence>
<evidence type="ECO:0000256" key="1">
    <source>
        <dbReference type="ARBA" id="ARBA00022441"/>
    </source>
</evidence>
<dbReference type="EMBL" id="MPUH01000015">
    <property type="protein sequence ID" value="OMJ95256.1"/>
    <property type="molecule type" value="Genomic_DNA"/>
</dbReference>
<feature type="chain" id="PRO_5012797115" description="Tyrosine-protein kinase ephrin type A/B receptor-like domain-containing protein" evidence="4">
    <location>
        <begin position="18"/>
        <end position="1150"/>
    </location>
</feature>
<sequence>MILILLLSFASSLKVSPIPPNLTPPTYRRSISIAYDNTENSVYIFGGGRQSGETFTNIMWHYNITSKQWGQIPINTPDIPEPRAGSSMTFLNPYIYIYGGTTDYGPSSDFWRFDINKNVWTEQPLFGDIPQEKSFSAYTSFIWKNTTYMAMFGGYIQTDSSNDLYLLNVNKLIWKHIIYKVGDTIPKNRVAASMVFYNESLYMWGLSNGFSDDHENVMVYRFDLNEEKWFIVRKNSTGISPRNYHTVAIYNDYFYVIYGVFLREGFEPKIVKRISLVGEDKWDVVEFSEKDMRLFMFGAVHINKSVYIFCGSNTDKQFNSVIKIELDTNEVVYESKNYFTFKRRHSYTLFRVGTELLLFGGTDQELLYNDLYVYDLLYETWSLVIAEGDPPSARYGHCSTIYQGLYLIVFGGEDSNGKSDGFYIFNIKTKEWKTITPNISPAGRTGCCMTSYDKFLIIQGGKTSSSVIENIMILDMHTKDIIELVNFENNAYVSLINHKCWAEAVNNTNYINLIIATGEYTTGKPVESVFSLKFNPYNSKTSVELSYRHNTTEDINWSLAGIIPLNDYFLLVGGSKWSMYASNKIFLVSYAEGLKDAKILNTLTEDSHYYYRHDIEHYGKNIFIGFSGATYANVVKKQYILSHFYKLIPENDTENGFIVCSSGTFGNNCEPCLPGSYKAEIGNQDCDLCPSGTYNKEYAATSIESCFPCHFGFYADVEGLTLCKECESTSFCPVGSDNQGQKIFYNSTMSSQPAVYVADVYDPFNGKVYYFVYFTGMILFLVYLFSPKFRDKVTKIDYFSEKHSTKINEPIIKVRTSLGGLITIIFIVFQTIYMAQTFSSYRTTNILETKTLTPAVTRDEIFTSSAFTVITKFIHYPGQCIKNDGTCSDYFYKILQDIQGEHISCKKQFNPDICIITLSCPNCILNGDPLITYSLCEYRSLSSGIQVTTSSSSSVPGYKSEETFYIGYDNGTVFRGDINSEFFFEVTRSIFESESSDWPTGMTGYHIGPQAPPNYGSSVSDIDINYQNCVGVKISLDLNGSVLVTRRSLKMQFILMVTSTIAAVFGFLEIFGLGMIFGEKFEDYVRYRASKKLNIDAVVDRRETLERSFDYMKDNENCSGLNLNIKVHSRSRSIFPSPFDVANTTQISDI</sequence>
<dbReference type="InterPro" id="IPR011641">
    <property type="entry name" value="Tyr-kin_ephrin_A/B_rcpt-like"/>
</dbReference>
<dbReference type="OrthoDB" id="346529at2759"/>
<dbReference type="Gene3D" id="2.120.10.80">
    <property type="entry name" value="Kelch-type beta propeller"/>
    <property type="match status" value="3"/>
</dbReference>
<keyword evidence="3" id="KW-1133">Transmembrane helix</keyword>
<organism evidence="6 7">
    <name type="scientific">Stentor coeruleus</name>
    <dbReference type="NCBI Taxonomy" id="5963"/>
    <lineage>
        <taxon>Eukaryota</taxon>
        <taxon>Sar</taxon>
        <taxon>Alveolata</taxon>
        <taxon>Ciliophora</taxon>
        <taxon>Postciliodesmatophora</taxon>
        <taxon>Heterotrichea</taxon>
        <taxon>Heterotrichida</taxon>
        <taxon>Stentoridae</taxon>
        <taxon>Stentor</taxon>
    </lineage>
</organism>
<keyword evidence="1" id="KW-0880">Kelch repeat</keyword>
<accession>A0A1R2D208</accession>
<evidence type="ECO:0000313" key="6">
    <source>
        <dbReference type="EMBL" id="OMJ95256.1"/>
    </source>
</evidence>
<keyword evidence="3" id="KW-0812">Transmembrane</keyword>
<keyword evidence="4" id="KW-0732">Signal</keyword>